<dbReference type="Gene3D" id="3.30.710.10">
    <property type="entry name" value="Potassium Channel Kv1.1, Chain A"/>
    <property type="match status" value="1"/>
</dbReference>
<dbReference type="PANTHER" id="PTHR22744">
    <property type="entry name" value="HELIX LOOP HELIX PROTEIN 21-RELATED"/>
    <property type="match status" value="1"/>
</dbReference>
<keyword evidence="4" id="KW-1185">Reference proteome</keyword>
<feature type="compositionally biased region" description="Basic and acidic residues" evidence="1">
    <location>
        <begin position="365"/>
        <end position="374"/>
    </location>
</feature>
<evidence type="ECO:0000313" key="4">
    <source>
        <dbReference type="Proteomes" id="UP000605970"/>
    </source>
</evidence>
<dbReference type="PANTHER" id="PTHR22744:SF17">
    <property type="entry name" value="BTB DOMAIN-CONTAINING PROTEIN"/>
    <property type="match status" value="1"/>
</dbReference>
<name>A0A8S9ZIU1_9BILA</name>
<feature type="compositionally biased region" description="Low complexity" evidence="1">
    <location>
        <begin position="379"/>
        <end position="396"/>
    </location>
</feature>
<accession>A0A8S9ZIU1</accession>
<dbReference type="SUPFAM" id="SSF54695">
    <property type="entry name" value="POZ domain"/>
    <property type="match status" value="1"/>
</dbReference>
<dbReference type="PROSITE" id="PS50097">
    <property type="entry name" value="BTB"/>
    <property type="match status" value="1"/>
</dbReference>
<reference evidence="3" key="1">
    <citation type="journal article" date="2020" name="Ecol. Evol.">
        <title>Genome structure and content of the rice root-knot nematode (Meloidogyne graminicola).</title>
        <authorList>
            <person name="Phan N.T."/>
            <person name="Danchin E.G.J."/>
            <person name="Klopp C."/>
            <person name="Perfus-Barbeoch L."/>
            <person name="Kozlowski D.K."/>
            <person name="Koutsovoulos G.D."/>
            <person name="Lopez-Roques C."/>
            <person name="Bouchez O."/>
            <person name="Zahm M."/>
            <person name="Besnard G."/>
            <person name="Bellafiore S."/>
        </authorList>
    </citation>
    <scope>NUCLEOTIDE SEQUENCE</scope>
    <source>
        <strain evidence="3">VN-18</strain>
    </source>
</reference>
<gene>
    <name evidence="3" type="ORF">Mgra_00007496</name>
</gene>
<dbReference type="SMART" id="SM00225">
    <property type="entry name" value="BTB"/>
    <property type="match status" value="1"/>
</dbReference>
<dbReference type="Pfam" id="PF00651">
    <property type="entry name" value="BTB"/>
    <property type="match status" value="1"/>
</dbReference>
<dbReference type="Proteomes" id="UP000605970">
    <property type="component" value="Unassembled WGS sequence"/>
</dbReference>
<feature type="domain" description="BTB" evidence="2">
    <location>
        <begin position="194"/>
        <end position="259"/>
    </location>
</feature>
<sequence>MPRSFQKKKLGKNFVGIKELIEASEYVDAGVIEVSATLKEVPDGVDQYYESHERKFGCLPWRLQLQKGFDLARDRPDRDAGGVSLRCDFNEQSDWVAKASGVLSMEKWPEKIKGKTEGERKSELREIFSRKFNNFERCHRFMKRFSVPTKRSGMAADSLYLKNGQFNFRLEIIIHQVRKSHFPYYDFGKKTPMCNAVVKIIDAKDNIHRFHINKEFLSMHSDVLRSLFHNTSFVEGASGEAELRSVERGVFNEFLSIIYPSHRRPQIKYVRGLLEFARMYFVPMITAVCEQRLLVAEDAEMPIGERLKLADQYGLFHLKSCLMQKLDPRKMEDKFLEGLSQETLQMLIRKQKYIEQYEKTVNVKKSDAGNKAEAMEVDQTATSSSTQAARRTASTTNRHRGASHASSVLNNAEGASRSVRGNFARRGVGRR</sequence>
<protein>
    <submittedName>
        <fullName evidence="3">BTB domain-containing protein</fullName>
    </submittedName>
</protein>
<organism evidence="3 4">
    <name type="scientific">Meloidogyne graminicola</name>
    <dbReference type="NCBI Taxonomy" id="189291"/>
    <lineage>
        <taxon>Eukaryota</taxon>
        <taxon>Metazoa</taxon>
        <taxon>Ecdysozoa</taxon>
        <taxon>Nematoda</taxon>
        <taxon>Chromadorea</taxon>
        <taxon>Rhabditida</taxon>
        <taxon>Tylenchina</taxon>
        <taxon>Tylenchomorpha</taxon>
        <taxon>Tylenchoidea</taxon>
        <taxon>Meloidogynidae</taxon>
        <taxon>Meloidogyninae</taxon>
        <taxon>Meloidogyne</taxon>
    </lineage>
</organism>
<proteinExistence type="predicted"/>
<evidence type="ECO:0000256" key="1">
    <source>
        <dbReference type="SAM" id="MobiDB-lite"/>
    </source>
</evidence>
<dbReference type="CDD" id="cd18186">
    <property type="entry name" value="BTB_POZ_ZBTB_KLHL-like"/>
    <property type="match status" value="1"/>
</dbReference>
<feature type="region of interest" description="Disordered" evidence="1">
    <location>
        <begin position="365"/>
        <end position="431"/>
    </location>
</feature>
<dbReference type="InterPro" id="IPR000210">
    <property type="entry name" value="BTB/POZ_dom"/>
</dbReference>
<dbReference type="InterPro" id="IPR011333">
    <property type="entry name" value="SKP1/BTB/POZ_sf"/>
</dbReference>
<dbReference type="AlphaFoldDB" id="A0A8S9ZIU1"/>
<comment type="caution">
    <text evidence="3">The sequence shown here is derived from an EMBL/GenBank/DDBJ whole genome shotgun (WGS) entry which is preliminary data.</text>
</comment>
<evidence type="ECO:0000259" key="2">
    <source>
        <dbReference type="PROSITE" id="PS50097"/>
    </source>
</evidence>
<evidence type="ECO:0000313" key="3">
    <source>
        <dbReference type="EMBL" id="KAF7633133.1"/>
    </source>
</evidence>
<dbReference type="OrthoDB" id="5839315at2759"/>
<dbReference type="EMBL" id="JABEBT010000084">
    <property type="protein sequence ID" value="KAF7633133.1"/>
    <property type="molecule type" value="Genomic_DNA"/>
</dbReference>